<dbReference type="Gene3D" id="1.10.390.10">
    <property type="entry name" value="Neutral Protease Domain 2"/>
    <property type="match status" value="1"/>
</dbReference>
<dbReference type="Pfam" id="PF02868">
    <property type="entry name" value="Peptidase_M4_C"/>
    <property type="match status" value="1"/>
</dbReference>
<dbReference type="InterPro" id="IPR011096">
    <property type="entry name" value="FTP_domain"/>
</dbReference>
<evidence type="ECO:0000259" key="10">
    <source>
        <dbReference type="Pfam" id="PF01447"/>
    </source>
</evidence>
<evidence type="ECO:0000256" key="5">
    <source>
        <dbReference type="ARBA" id="ARBA00022801"/>
    </source>
</evidence>
<dbReference type="CDD" id="cd09597">
    <property type="entry name" value="M4_TLP"/>
    <property type="match status" value="1"/>
</dbReference>
<dbReference type="GO" id="GO:0005576">
    <property type="term" value="C:extracellular region"/>
    <property type="evidence" value="ECO:0007669"/>
    <property type="project" value="UniProtKB-SubCell"/>
</dbReference>
<evidence type="ECO:0000256" key="4">
    <source>
        <dbReference type="ARBA" id="ARBA00022729"/>
    </source>
</evidence>
<comment type="function">
    <text evidence="9">Extracellular zinc metalloprotease.</text>
</comment>
<dbReference type="RefSeq" id="WP_130450407.1">
    <property type="nucleotide sequence ID" value="NZ_SHKR01000019.1"/>
</dbReference>
<evidence type="ECO:0000259" key="11">
    <source>
        <dbReference type="Pfam" id="PF02868"/>
    </source>
</evidence>
<gene>
    <name evidence="13" type="ORF">EV645_8165</name>
</gene>
<protein>
    <recommendedName>
        <fullName evidence="9">Neutral metalloproteinase</fullName>
        <ecNumber evidence="9">3.4.24.-</ecNumber>
    </recommendedName>
</protein>
<evidence type="ECO:0000259" key="12">
    <source>
        <dbReference type="Pfam" id="PF07504"/>
    </source>
</evidence>
<evidence type="ECO:0000256" key="3">
    <source>
        <dbReference type="ARBA" id="ARBA00022723"/>
    </source>
</evidence>
<evidence type="ECO:0000313" key="13">
    <source>
        <dbReference type="EMBL" id="RZU01335.1"/>
    </source>
</evidence>
<feature type="domain" description="Peptidase M4" evidence="10">
    <location>
        <begin position="199"/>
        <end position="355"/>
    </location>
</feature>
<sequence length="531" mass="54481">MNRSALFAAATAVVTTTALGLTSATTATGAPTASPVPTPAAAIAKAKSAITSNLTALRATTADAFVVKDVIVDADGSNHVRMDRTIGGLPVLGGDVVVHQAKDGAFKGASLTLSKSANVGRTPKVSVATATAKALVKGLKAEGKPSLVIEARKGAPRLAYLVTTGGTQADGTPSRITTTIDALTGAKLVSEQHIETAAGDGKSLYSGTVPLQTSTATGGFTLTDATRGNGFTADANNKTDSILCQILQLGCPTPTKFVDADNHWGTGTTADRASAAVDAHYGAATTFDYYKNVHGRNGIFGDGKGVPSRVHYGTNYVNAFWDGKQMTYGDGDNVAAGPLVSIDVAGHEMSHGVTEHTANLTYSGESGGLNEATSDIFGTLVEFYSDSAADPGDYYIGEKIMKDRPALRYMDKPSKDGQSPDCYSSGVGNLDVHYSSAIANHFAYLLAEGTGAKTIGGLPHNSPTCNGSSITGIGHDKLGKIWYRALTTYMTSGTTYAQARTATLNAATDLYGAGSGERAAVAAAWSAVAVN</sequence>
<feature type="domain" description="Peptidase M4 C-terminal" evidence="11">
    <location>
        <begin position="358"/>
        <end position="530"/>
    </location>
</feature>
<evidence type="ECO:0000256" key="9">
    <source>
        <dbReference type="RuleBase" id="RU366073"/>
    </source>
</evidence>
<dbReference type="SUPFAM" id="SSF55486">
    <property type="entry name" value="Metalloproteases ('zincins'), catalytic domain"/>
    <property type="match status" value="1"/>
</dbReference>
<keyword evidence="5 9" id="KW-0378">Hydrolase</keyword>
<dbReference type="PANTHER" id="PTHR33794:SF1">
    <property type="entry name" value="BACILLOLYSIN"/>
    <property type="match status" value="1"/>
</dbReference>
<keyword evidence="4 9" id="KW-0732">Signal</keyword>
<accession>A0A4Q7VXP3</accession>
<dbReference type="OrthoDB" id="291295at2"/>
<dbReference type="AlphaFoldDB" id="A0A4Q7VXP3"/>
<keyword evidence="14" id="KW-1185">Reference proteome</keyword>
<dbReference type="Pfam" id="PF07504">
    <property type="entry name" value="FTP"/>
    <property type="match status" value="1"/>
</dbReference>
<organism evidence="13 14">
    <name type="scientific">Kribbella rubisoli</name>
    <dbReference type="NCBI Taxonomy" id="3075929"/>
    <lineage>
        <taxon>Bacteria</taxon>
        <taxon>Bacillati</taxon>
        <taxon>Actinomycetota</taxon>
        <taxon>Actinomycetes</taxon>
        <taxon>Propionibacteriales</taxon>
        <taxon>Kribbellaceae</taxon>
        <taxon>Kribbella</taxon>
    </lineage>
</organism>
<dbReference type="PANTHER" id="PTHR33794">
    <property type="entry name" value="BACILLOLYSIN"/>
    <property type="match status" value="1"/>
</dbReference>
<evidence type="ECO:0000256" key="8">
    <source>
        <dbReference type="PIRSR" id="PIRSR623612-1"/>
    </source>
</evidence>
<dbReference type="Gene3D" id="3.10.450.490">
    <property type="match status" value="1"/>
</dbReference>
<dbReference type="GO" id="GO:0046872">
    <property type="term" value="F:metal ion binding"/>
    <property type="evidence" value="ECO:0007669"/>
    <property type="project" value="UniProtKB-UniRule"/>
</dbReference>
<keyword evidence="9" id="KW-0964">Secreted</keyword>
<keyword evidence="6 9" id="KW-0862">Zinc</keyword>
<dbReference type="GO" id="GO:0004222">
    <property type="term" value="F:metalloendopeptidase activity"/>
    <property type="evidence" value="ECO:0007669"/>
    <property type="project" value="UniProtKB-UniRule"/>
</dbReference>
<evidence type="ECO:0000313" key="14">
    <source>
        <dbReference type="Proteomes" id="UP000292027"/>
    </source>
</evidence>
<feature type="signal peptide" evidence="9">
    <location>
        <begin position="1"/>
        <end position="29"/>
    </location>
</feature>
<dbReference type="InterPro" id="IPR027268">
    <property type="entry name" value="Peptidase_M4/M1_CTD_sf"/>
</dbReference>
<name>A0A4Q7VXP3_9ACTN</name>
<evidence type="ECO:0000256" key="2">
    <source>
        <dbReference type="ARBA" id="ARBA00022670"/>
    </source>
</evidence>
<keyword evidence="3" id="KW-0479">Metal-binding</keyword>
<keyword evidence="2 9" id="KW-0645">Protease</keyword>
<dbReference type="GO" id="GO:0006508">
    <property type="term" value="P:proteolysis"/>
    <property type="evidence" value="ECO:0007669"/>
    <property type="project" value="UniProtKB-KW"/>
</dbReference>
<dbReference type="EMBL" id="SHKR01000019">
    <property type="protein sequence ID" value="RZU01335.1"/>
    <property type="molecule type" value="Genomic_DNA"/>
</dbReference>
<proteinExistence type="inferred from homology"/>
<dbReference type="InterPro" id="IPR013856">
    <property type="entry name" value="Peptidase_M4_domain"/>
</dbReference>
<comment type="cofactor">
    <cofactor evidence="9">
        <name>Zn(2+)</name>
        <dbReference type="ChEBI" id="CHEBI:29105"/>
    </cofactor>
</comment>
<dbReference type="Gene3D" id="3.10.170.10">
    <property type="match status" value="1"/>
</dbReference>
<evidence type="ECO:0000256" key="1">
    <source>
        <dbReference type="ARBA" id="ARBA00009388"/>
    </source>
</evidence>
<keyword evidence="7 9" id="KW-0482">Metalloprotease</keyword>
<comment type="subcellular location">
    <subcellularLocation>
        <location evidence="9">Secreted</location>
    </subcellularLocation>
</comment>
<evidence type="ECO:0000256" key="6">
    <source>
        <dbReference type="ARBA" id="ARBA00022833"/>
    </source>
</evidence>
<dbReference type="InterPro" id="IPR001570">
    <property type="entry name" value="Peptidase_M4_C_domain"/>
</dbReference>
<feature type="active site" evidence="8">
    <location>
        <position position="348"/>
    </location>
</feature>
<comment type="caution">
    <text evidence="13">The sequence shown here is derived from an EMBL/GenBank/DDBJ whole genome shotgun (WGS) entry which is preliminary data.</text>
</comment>
<dbReference type="PRINTS" id="PR00730">
    <property type="entry name" value="THERMOLYSIN"/>
</dbReference>
<feature type="domain" description="FTP" evidence="12">
    <location>
        <begin position="63"/>
        <end position="110"/>
    </location>
</feature>
<comment type="similarity">
    <text evidence="1 9">Belongs to the peptidase M4 family.</text>
</comment>
<dbReference type="InterPro" id="IPR050728">
    <property type="entry name" value="Zinc_Metalloprotease_M4"/>
</dbReference>
<dbReference type="EC" id="3.4.24.-" evidence="9"/>
<dbReference type="InterPro" id="IPR023612">
    <property type="entry name" value="Peptidase_M4"/>
</dbReference>
<feature type="active site" description="Proton donor" evidence="8">
    <location>
        <position position="433"/>
    </location>
</feature>
<dbReference type="Proteomes" id="UP000292027">
    <property type="component" value="Unassembled WGS sequence"/>
</dbReference>
<evidence type="ECO:0000256" key="7">
    <source>
        <dbReference type="ARBA" id="ARBA00023049"/>
    </source>
</evidence>
<reference evidence="13 14" key="1">
    <citation type="journal article" date="2015" name="Stand. Genomic Sci.">
        <title>Genomic Encyclopedia of Bacterial and Archaeal Type Strains, Phase III: the genomes of soil and plant-associated and newly described type strains.</title>
        <authorList>
            <person name="Whitman W.B."/>
            <person name="Woyke T."/>
            <person name="Klenk H.P."/>
            <person name="Zhou Y."/>
            <person name="Lilburn T.G."/>
            <person name="Beck B.J."/>
            <person name="De Vos P."/>
            <person name="Vandamme P."/>
            <person name="Eisen J.A."/>
            <person name="Garrity G."/>
            <person name="Hugenholtz P."/>
            <person name="Kyrpides N.C."/>
        </authorList>
    </citation>
    <scope>NUCLEOTIDE SEQUENCE [LARGE SCALE GENOMIC DNA]</scope>
    <source>
        <strain evidence="13 14">VKM Ac-2540</strain>
    </source>
</reference>
<dbReference type="Pfam" id="PF01447">
    <property type="entry name" value="Peptidase_M4"/>
    <property type="match status" value="1"/>
</dbReference>
<feature type="chain" id="PRO_5023085510" description="Neutral metalloproteinase" evidence="9">
    <location>
        <begin position="30"/>
        <end position="531"/>
    </location>
</feature>